<reference evidence="1" key="1">
    <citation type="submission" date="2016-10" db="EMBL/GenBank/DDBJ databases">
        <title>Sequence of Gallionella enrichment culture.</title>
        <authorList>
            <person name="Poehlein A."/>
            <person name="Muehling M."/>
            <person name="Daniel R."/>
        </authorList>
    </citation>
    <scope>NUCLEOTIDE SEQUENCE</scope>
</reference>
<organism evidence="1">
    <name type="scientific">mine drainage metagenome</name>
    <dbReference type="NCBI Taxonomy" id="410659"/>
    <lineage>
        <taxon>unclassified sequences</taxon>
        <taxon>metagenomes</taxon>
        <taxon>ecological metagenomes</taxon>
    </lineage>
</organism>
<accession>A0A1J5Q3H4</accession>
<evidence type="ECO:0000313" key="1">
    <source>
        <dbReference type="EMBL" id="OIQ74543.1"/>
    </source>
</evidence>
<comment type="caution">
    <text evidence="1">The sequence shown here is derived from an EMBL/GenBank/DDBJ whole genome shotgun (WGS) entry which is preliminary data.</text>
</comment>
<name>A0A1J5Q3H4_9ZZZZ</name>
<gene>
    <name evidence="1" type="ORF">GALL_438050</name>
</gene>
<proteinExistence type="predicted"/>
<dbReference type="EMBL" id="MLJW01002472">
    <property type="protein sequence ID" value="OIQ74543.1"/>
    <property type="molecule type" value="Genomic_DNA"/>
</dbReference>
<dbReference type="AlphaFoldDB" id="A0A1J5Q3H4"/>
<sequence length="96" mass="10735">MLEQPQAAAELPPGLNIPAADKAVKGRVYTLTFTQGVTKPRVRSLLSDEYIVKANLEGIKLLANRCALSDGGWQELEKLAQWKLRVLHNRRENLGR</sequence>
<protein>
    <submittedName>
        <fullName evidence="1">Uncharacterized protein</fullName>
    </submittedName>
</protein>